<comment type="catalytic activity">
    <reaction evidence="9">
        <text>a 5'-end NAD(+)-phospho-ribonucleoside in mRNA + H2O = a 5'-end phospho-adenosine-phospho-ribonucleoside in mRNA + beta-nicotinamide D-ribonucleotide + 2 H(+)</text>
        <dbReference type="Rhea" id="RHEA:60876"/>
        <dbReference type="Rhea" id="RHEA-COMP:15698"/>
        <dbReference type="Rhea" id="RHEA-COMP:15719"/>
        <dbReference type="ChEBI" id="CHEBI:14649"/>
        <dbReference type="ChEBI" id="CHEBI:15377"/>
        <dbReference type="ChEBI" id="CHEBI:15378"/>
        <dbReference type="ChEBI" id="CHEBI:144029"/>
        <dbReference type="ChEBI" id="CHEBI:144051"/>
    </reaction>
    <physiologicalReaction direction="left-to-right" evidence="9">
        <dbReference type="Rhea" id="RHEA:60877"/>
    </physiologicalReaction>
</comment>
<dbReference type="GO" id="GO:0016787">
    <property type="term" value="F:hydrolase activity"/>
    <property type="evidence" value="ECO:0007669"/>
    <property type="project" value="UniProtKB-KW"/>
</dbReference>
<dbReference type="PANTHER" id="PTHR42904:SF6">
    <property type="entry name" value="NAD-CAPPED RNA HYDROLASE NUDT12"/>
    <property type="match status" value="1"/>
</dbReference>
<comment type="cofactor">
    <cofactor evidence="2">
        <name>Zn(2+)</name>
        <dbReference type="ChEBI" id="CHEBI:29105"/>
    </cofactor>
</comment>
<evidence type="ECO:0000259" key="11">
    <source>
        <dbReference type="PROSITE" id="PS51462"/>
    </source>
</evidence>
<dbReference type="Gene3D" id="3.90.79.20">
    <property type="match status" value="1"/>
</dbReference>
<dbReference type="Pfam" id="PF00293">
    <property type="entry name" value="NUDIX"/>
    <property type="match status" value="1"/>
</dbReference>
<comment type="caution">
    <text evidence="12">The sequence shown here is derived from an EMBL/GenBank/DDBJ whole genome shotgun (WGS) entry which is preliminary data.</text>
</comment>
<dbReference type="Gene3D" id="3.90.79.10">
    <property type="entry name" value="Nucleoside Triphosphate Pyrophosphohydrolase"/>
    <property type="match status" value="1"/>
</dbReference>
<dbReference type="PANTHER" id="PTHR42904">
    <property type="entry name" value="NUDIX HYDROLASE, NUDC SUBFAMILY"/>
    <property type="match status" value="1"/>
</dbReference>
<accession>A0ABV6RS75</accession>
<dbReference type="InterPro" id="IPR020476">
    <property type="entry name" value="Nudix_hydrolase"/>
</dbReference>
<organism evidence="12 13">
    <name type="scientific">Lysobacter korlensis</name>
    <dbReference type="NCBI Taxonomy" id="553636"/>
    <lineage>
        <taxon>Bacteria</taxon>
        <taxon>Pseudomonadati</taxon>
        <taxon>Pseudomonadota</taxon>
        <taxon>Gammaproteobacteria</taxon>
        <taxon>Lysobacterales</taxon>
        <taxon>Lysobacteraceae</taxon>
        <taxon>Lysobacter</taxon>
    </lineage>
</organism>
<evidence type="ECO:0000256" key="10">
    <source>
        <dbReference type="RuleBase" id="RU003476"/>
    </source>
</evidence>
<dbReference type="Proteomes" id="UP001589896">
    <property type="component" value="Unassembled WGS sequence"/>
</dbReference>
<dbReference type="InterPro" id="IPR015797">
    <property type="entry name" value="NUDIX_hydrolase-like_dom_sf"/>
</dbReference>
<proteinExistence type="inferred from homology"/>
<name>A0ABV6RS75_9GAMM</name>
<dbReference type="CDD" id="cd03429">
    <property type="entry name" value="NUDIX_NADH_pyrophosphatase_Nudt13"/>
    <property type="match status" value="1"/>
</dbReference>
<dbReference type="PRINTS" id="PR00502">
    <property type="entry name" value="NUDIXFAMILY"/>
</dbReference>
<protein>
    <recommendedName>
        <fullName evidence="4">NAD(+) diphosphatase</fullName>
        <ecNumber evidence="4">3.6.1.22</ecNumber>
    </recommendedName>
</protein>
<feature type="domain" description="Nudix hydrolase" evidence="11">
    <location>
        <begin position="181"/>
        <end position="304"/>
    </location>
</feature>
<dbReference type="EMBL" id="JBHLTG010000004">
    <property type="protein sequence ID" value="MFC0679835.1"/>
    <property type="molecule type" value="Genomic_DNA"/>
</dbReference>
<reference evidence="12 13" key="1">
    <citation type="submission" date="2024-09" db="EMBL/GenBank/DDBJ databases">
        <authorList>
            <person name="Sun Q."/>
            <person name="Mori K."/>
        </authorList>
    </citation>
    <scope>NUCLEOTIDE SEQUENCE [LARGE SCALE GENOMIC DNA]</scope>
    <source>
        <strain evidence="12 13">KCTC 23076</strain>
    </source>
</reference>
<dbReference type="SUPFAM" id="SSF55811">
    <property type="entry name" value="Nudix"/>
    <property type="match status" value="1"/>
</dbReference>
<comment type="cofactor">
    <cofactor evidence="1">
        <name>Mg(2+)</name>
        <dbReference type="ChEBI" id="CHEBI:18420"/>
    </cofactor>
</comment>
<dbReference type="InterPro" id="IPR050241">
    <property type="entry name" value="NAD-cap_RNA_hydrolase_NudC"/>
</dbReference>
<evidence type="ECO:0000256" key="6">
    <source>
        <dbReference type="ARBA" id="ARBA00022801"/>
    </source>
</evidence>
<dbReference type="Pfam" id="PF09296">
    <property type="entry name" value="NUDIX-like"/>
    <property type="match status" value="1"/>
</dbReference>
<dbReference type="InterPro" id="IPR020084">
    <property type="entry name" value="NUDIX_hydrolase_CS"/>
</dbReference>
<dbReference type="PROSITE" id="PS00893">
    <property type="entry name" value="NUDIX_BOX"/>
    <property type="match status" value="1"/>
</dbReference>
<gene>
    <name evidence="12" type="primary">nudC</name>
    <name evidence="12" type="ORF">ACFFGH_18510</name>
</gene>
<dbReference type="InterPro" id="IPR000086">
    <property type="entry name" value="NUDIX_hydrolase_dom"/>
</dbReference>
<evidence type="ECO:0000256" key="5">
    <source>
        <dbReference type="ARBA" id="ARBA00022723"/>
    </source>
</evidence>
<evidence type="ECO:0000256" key="9">
    <source>
        <dbReference type="ARBA" id="ARBA00023679"/>
    </source>
</evidence>
<keyword evidence="7" id="KW-0460">Magnesium</keyword>
<evidence type="ECO:0000256" key="7">
    <source>
        <dbReference type="ARBA" id="ARBA00022842"/>
    </source>
</evidence>
<evidence type="ECO:0000313" key="13">
    <source>
        <dbReference type="Proteomes" id="UP001589896"/>
    </source>
</evidence>
<evidence type="ECO:0000256" key="8">
    <source>
        <dbReference type="ARBA" id="ARBA00023027"/>
    </source>
</evidence>
<keyword evidence="6 10" id="KW-0378">Hydrolase</keyword>
<dbReference type="NCBIfam" id="NF001299">
    <property type="entry name" value="PRK00241.1"/>
    <property type="match status" value="1"/>
</dbReference>
<dbReference type="InterPro" id="IPR015376">
    <property type="entry name" value="Znr_NADH_PPase"/>
</dbReference>
<sequence>MPAPGAPASTVASAPRSVADVPPFALVGAGGCLSVLDRAEHLRDDRNALDALWPQSRVLLLDADGRALTDAEQAPLAPRGAQLDAGAGAASDAVFLGLDDTGQAWFSLGAELTAFEAPGRIDLRSAAASWPAHEAAVFAQARAMQHWRRRHRYCGGCASELEIKRAGWLGHCAGCGIEHYPRSDPAVIAAVTDGERLLLGRQAGWAPGRWSVLAGFVEPGESLEQTVAREVLEETGVRVRECCYLASQPWPFPGALMLGFVAQAEPDEPHVTGELELARWFTADEIREAQARELRIDEGRAELSDRDGPLLSARISIARWLIEQWLVDHDPAQAARDGADGSAG</sequence>
<keyword evidence="5" id="KW-0479">Metal-binding</keyword>
<dbReference type="EC" id="3.6.1.22" evidence="4"/>
<dbReference type="InterPro" id="IPR015375">
    <property type="entry name" value="NADH_PPase-like_N"/>
</dbReference>
<dbReference type="InterPro" id="IPR049734">
    <property type="entry name" value="NudC-like_C"/>
</dbReference>
<evidence type="ECO:0000256" key="2">
    <source>
        <dbReference type="ARBA" id="ARBA00001947"/>
    </source>
</evidence>
<comment type="similarity">
    <text evidence="3">Belongs to the Nudix hydrolase family. NudC subfamily.</text>
</comment>
<keyword evidence="8" id="KW-0520">NAD</keyword>
<evidence type="ECO:0000256" key="1">
    <source>
        <dbReference type="ARBA" id="ARBA00001946"/>
    </source>
</evidence>
<dbReference type="PROSITE" id="PS51462">
    <property type="entry name" value="NUDIX"/>
    <property type="match status" value="1"/>
</dbReference>
<keyword evidence="13" id="KW-1185">Reference proteome</keyword>
<dbReference type="Pfam" id="PF09297">
    <property type="entry name" value="Zn_ribbon_NUD"/>
    <property type="match status" value="1"/>
</dbReference>
<dbReference type="RefSeq" id="WP_386670957.1">
    <property type="nucleotide sequence ID" value="NZ_JBHLTG010000004.1"/>
</dbReference>
<evidence type="ECO:0000256" key="4">
    <source>
        <dbReference type="ARBA" id="ARBA00012381"/>
    </source>
</evidence>
<evidence type="ECO:0000256" key="3">
    <source>
        <dbReference type="ARBA" id="ARBA00009595"/>
    </source>
</evidence>
<evidence type="ECO:0000313" key="12">
    <source>
        <dbReference type="EMBL" id="MFC0679835.1"/>
    </source>
</evidence>